<feature type="compositionally biased region" description="Basic and acidic residues" evidence="1">
    <location>
        <begin position="350"/>
        <end position="365"/>
    </location>
</feature>
<feature type="region of interest" description="Disordered" evidence="1">
    <location>
        <begin position="208"/>
        <end position="471"/>
    </location>
</feature>
<dbReference type="Proteomes" id="UP000799766">
    <property type="component" value="Unassembled WGS sequence"/>
</dbReference>
<feature type="region of interest" description="Disordered" evidence="1">
    <location>
        <begin position="111"/>
        <end position="162"/>
    </location>
</feature>
<accession>A0A6A6NT51</accession>
<feature type="compositionally biased region" description="Low complexity" evidence="1">
    <location>
        <begin position="297"/>
        <end position="315"/>
    </location>
</feature>
<organism evidence="2 3">
    <name type="scientific">Lineolata rhizophorae</name>
    <dbReference type="NCBI Taxonomy" id="578093"/>
    <lineage>
        <taxon>Eukaryota</taxon>
        <taxon>Fungi</taxon>
        <taxon>Dikarya</taxon>
        <taxon>Ascomycota</taxon>
        <taxon>Pezizomycotina</taxon>
        <taxon>Dothideomycetes</taxon>
        <taxon>Dothideomycetes incertae sedis</taxon>
        <taxon>Lineolatales</taxon>
        <taxon>Lineolataceae</taxon>
        <taxon>Lineolata</taxon>
    </lineage>
</organism>
<dbReference type="EMBL" id="MU001689">
    <property type="protein sequence ID" value="KAF2454931.1"/>
    <property type="molecule type" value="Genomic_DNA"/>
</dbReference>
<dbReference type="AlphaFoldDB" id="A0A6A6NT51"/>
<name>A0A6A6NT51_9PEZI</name>
<evidence type="ECO:0000256" key="1">
    <source>
        <dbReference type="SAM" id="MobiDB-lite"/>
    </source>
</evidence>
<feature type="compositionally biased region" description="Low complexity" evidence="1">
    <location>
        <begin position="395"/>
        <end position="412"/>
    </location>
</feature>
<evidence type="ECO:0000313" key="2">
    <source>
        <dbReference type="EMBL" id="KAF2454931.1"/>
    </source>
</evidence>
<reference evidence="2" key="1">
    <citation type="journal article" date="2020" name="Stud. Mycol.">
        <title>101 Dothideomycetes genomes: a test case for predicting lifestyles and emergence of pathogens.</title>
        <authorList>
            <person name="Haridas S."/>
            <person name="Albert R."/>
            <person name="Binder M."/>
            <person name="Bloem J."/>
            <person name="Labutti K."/>
            <person name="Salamov A."/>
            <person name="Andreopoulos B."/>
            <person name="Baker S."/>
            <person name="Barry K."/>
            <person name="Bills G."/>
            <person name="Bluhm B."/>
            <person name="Cannon C."/>
            <person name="Castanera R."/>
            <person name="Culley D."/>
            <person name="Daum C."/>
            <person name="Ezra D."/>
            <person name="Gonzalez J."/>
            <person name="Henrissat B."/>
            <person name="Kuo A."/>
            <person name="Liang C."/>
            <person name="Lipzen A."/>
            <person name="Lutzoni F."/>
            <person name="Magnuson J."/>
            <person name="Mondo S."/>
            <person name="Nolan M."/>
            <person name="Ohm R."/>
            <person name="Pangilinan J."/>
            <person name="Park H.-J."/>
            <person name="Ramirez L."/>
            <person name="Alfaro M."/>
            <person name="Sun H."/>
            <person name="Tritt A."/>
            <person name="Yoshinaga Y."/>
            <person name="Zwiers L.-H."/>
            <person name="Turgeon B."/>
            <person name="Goodwin S."/>
            <person name="Spatafora J."/>
            <person name="Crous P."/>
            <person name="Grigoriev I."/>
        </authorList>
    </citation>
    <scope>NUCLEOTIDE SEQUENCE</scope>
    <source>
        <strain evidence="2">ATCC 16933</strain>
    </source>
</reference>
<sequence length="471" mass="50265">MFRRNDPRIRRTLNQLTQNLESANESAQANLFSFDQHYVRPCLVSLSECFAACTEPCFSSRDDHRHRRHRARGGRGRAEFAFDFYDDWEAEENDALLGWGNEEFDRLLGGQEHSTGSGGYGATTSAAAQPGRQRGMSYGRHDAAGRRKSAVQPHDGGPDPTIIPNTSYFGFLGRLPWKIGGKGLRYKPSAADLQEHPGMGRRALQEREPLVEDSDEEAAAAGGHGGGKRGGHSRNRSGTTTSGHTTDSLSSRGDIFPSEDELDDAQPLDDSFAVALERRGTNVLSSDDNASGKTPRSRTSAARTASRSTRASSGKHGSGGAGGSAHSVSSQDKHAESGVLVDSVPSLADLRSEEDRLRADEEQAIRQKRAAARKLAAERGLDSSGNPPPPPPADAEPTSPAPRSSSSRSGAGAEERAASPVVVASPMSENPASVEPVVPVPPGAPAQPAHEVEDQNVFVPAKLPRFQRSPD</sequence>
<feature type="compositionally biased region" description="Low complexity" evidence="1">
    <location>
        <begin position="236"/>
        <end position="251"/>
    </location>
</feature>
<dbReference type="OrthoDB" id="5421971at2759"/>
<proteinExistence type="predicted"/>
<feature type="compositionally biased region" description="Basic residues" evidence="1">
    <location>
        <begin position="226"/>
        <end position="235"/>
    </location>
</feature>
<keyword evidence="3" id="KW-1185">Reference proteome</keyword>
<protein>
    <submittedName>
        <fullName evidence="2">Uncharacterized protein</fullName>
    </submittedName>
</protein>
<feature type="compositionally biased region" description="Polar residues" evidence="1">
    <location>
        <begin position="282"/>
        <end position="294"/>
    </location>
</feature>
<gene>
    <name evidence="2" type="ORF">BDY21DRAFT_290390</name>
</gene>
<evidence type="ECO:0000313" key="3">
    <source>
        <dbReference type="Proteomes" id="UP000799766"/>
    </source>
</evidence>
<feature type="compositionally biased region" description="Acidic residues" evidence="1">
    <location>
        <begin position="257"/>
        <end position="267"/>
    </location>
</feature>